<dbReference type="KEGG" id="beo:BEH_25940"/>
<keyword evidence="1" id="KW-0614">Plasmid</keyword>
<dbReference type="AlphaFoldDB" id="A0A231S224"/>
<dbReference type="OrthoDB" id="2627016at2"/>
<sequence>MYVPSTYNIDEPIDNKKYVDQSLEKFSNMFGGATSVDGTGAWIGDDKKLVKEKVTIVYSFAEKLDKDKINEVVEYAKHLKKDMKQSSVSLEINGKMYFIE</sequence>
<gene>
    <name evidence="1" type="ORF">BEH_25940</name>
</gene>
<geneLocation type="plasmid" evidence="2">
    <name>pbeh4</name>
</geneLocation>
<organism evidence="1 2">
    <name type="scientific">Priestia filamentosa</name>
    <dbReference type="NCBI Taxonomy" id="1402861"/>
    <lineage>
        <taxon>Bacteria</taxon>
        <taxon>Bacillati</taxon>
        <taxon>Bacillota</taxon>
        <taxon>Bacilli</taxon>
        <taxon>Bacillales</taxon>
        <taxon>Bacillaceae</taxon>
        <taxon>Priestia</taxon>
    </lineage>
</organism>
<dbReference type="EMBL" id="CP015326">
    <property type="protein sequence ID" value="AWG44802.1"/>
    <property type="molecule type" value="Genomic_DNA"/>
</dbReference>
<reference evidence="1 2" key="1">
    <citation type="journal article" date="2015" name="PLoS ONE">
        <title>Genome Sequence of Bacillus endophyticus and Analysis of Its Companion Mechanism in the Ketogulonigenium vulgare-Bacillus Strain Consortium.</title>
        <authorList>
            <person name="Jia N."/>
            <person name="Du J."/>
            <person name="Ding M.Z."/>
            <person name="Gao F."/>
            <person name="Yuan Y.J."/>
        </authorList>
    </citation>
    <scope>NUCLEOTIDE SEQUENCE [LARGE SCALE GENOMIC DNA]</scope>
    <source>
        <strain evidence="1 2">Hbe603</strain>
        <plasmid evidence="2">pbeh4</plasmid>
    </source>
</reference>
<dbReference type="Proteomes" id="UP000036202">
    <property type="component" value="Plasmid pbeh4"/>
</dbReference>
<accession>A0A231S224</accession>
<keyword evidence="2" id="KW-1185">Reference proteome</keyword>
<evidence type="ECO:0000313" key="1">
    <source>
        <dbReference type="EMBL" id="AWG44802.1"/>
    </source>
</evidence>
<evidence type="ECO:0000313" key="2">
    <source>
        <dbReference type="Proteomes" id="UP000036202"/>
    </source>
</evidence>
<name>A0A231S224_9BACI</name>
<proteinExistence type="predicted"/>
<accession>A0A2S1M0B7</accession>
<protein>
    <submittedName>
        <fullName evidence="1">Uncharacterized protein</fullName>
    </submittedName>
</protein>